<dbReference type="NCBIfam" id="TIGR01145">
    <property type="entry name" value="ATP_synt_delta"/>
    <property type="match status" value="1"/>
</dbReference>
<evidence type="ECO:0000256" key="2">
    <source>
        <dbReference type="ARBA" id="ARBA00022448"/>
    </source>
</evidence>
<dbReference type="RefSeq" id="WP_238164787.1">
    <property type="nucleotide sequence ID" value="NZ_BFBR01000001.1"/>
</dbReference>
<keyword evidence="6 8" id="KW-0139">CF(1)</keyword>
<dbReference type="InterPro" id="IPR026015">
    <property type="entry name" value="ATP_synth_OSCP/delta_N_sf"/>
</dbReference>
<comment type="function">
    <text evidence="8">This protein is part of the stalk that links CF(0) to CF(1). It either transmits conformational changes from CF(0) to CF(1) or is implicated in proton conduction.</text>
</comment>
<dbReference type="NCBIfam" id="NF004406">
    <property type="entry name" value="PRK05758.3-2"/>
    <property type="match status" value="1"/>
</dbReference>
<reference evidence="9 10" key="1">
    <citation type="journal article" date="2018" name="Genome Announc.">
        <title>Draft Genome Sequence of "Candidatus Phycosocius bacilliformis," an Alphaproteobacterial Ectosymbiont of the Hydrocarbon-Producing Green Alga Botryococcus braunii.</title>
        <authorList>
            <person name="Tanabe Y."/>
            <person name="Yamaguchi H."/>
            <person name="Watanabe M.M."/>
        </authorList>
    </citation>
    <scope>NUCLEOTIDE SEQUENCE [LARGE SCALE GENOMIC DNA]</scope>
    <source>
        <strain evidence="9 10">BOTRYCO-2</strain>
    </source>
</reference>
<evidence type="ECO:0000256" key="8">
    <source>
        <dbReference type="HAMAP-Rule" id="MF_01416"/>
    </source>
</evidence>
<dbReference type="InterPro" id="IPR000711">
    <property type="entry name" value="ATPase_OSCP/dsu"/>
</dbReference>
<dbReference type="Proteomes" id="UP000245086">
    <property type="component" value="Unassembled WGS sequence"/>
</dbReference>
<evidence type="ECO:0000313" key="10">
    <source>
        <dbReference type="Proteomes" id="UP000245086"/>
    </source>
</evidence>
<dbReference type="Gene3D" id="1.10.520.20">
    <property type="entry name" value="N-terminal domain of the delta subunit of the F1F0-ATP synthase"/>
    <property type="match status" value="1"/>
</dbReference>
<comment type="caution">
    <text evidence="9">The sequence shown here is derived from an EMBL/GenBank/DDBJ whole genome shotgun (WGS) entry which is preliminary data.</text>
</comment>
<name>A0A2P2E613_9PROT</name>
<keyword evidence="2 8" id="KW-0813">Transport</keyword>
<gene>
    <name evidence="8 9" type="primary">atpH</name>
    <name evidence="9" type="ORF">PbB2_00153</name>
</gene>
<evidence type="ECO:0000313" key="9">
    <source>
        <dbReference type="EMBL" id="GBF56497.1"/>
    </source>
</evidence>
<evidence type="ECO:0000256" key="6">
    <source>
        <dbReference type="ARBA" id="ARBA00023196"/>
    </source>
</evidence>
<dbReference type="PRINTS" id="PR00125">
    <property type="entry name" value="ATPASEDELTA"/>
</dbReference>
<organism evidence="9 10">
    <name type="scientific">Candidatus Phycosocius bacilliformis</name>
    <dbReference type="NCBI Taxonomy" id="1445552"/>
    <lineage>
        <taxon>Bacteria</taxon>
        <taxon>Pseudomonadati</taxon>
        <taxon>Pseudomonadota</taxon>
        <taxon>Alphaproteobacteria</taxon>
        <taxon>Caulobacterales</taxon>
        <taxon>Caulobacterales incertae sedis</taxon>
        <taxon>Candidatus Phycosocius</taxon>
    </lineage>
</organism>
<dbReference type="InterPro" id="IPR020781">
    <property type="entry name" value="ATPase_OSCP/d_CS"/>
</dbReference>
<keyword evidence="3 8" id="KW-0375">Hydrogen ion transport</keyword>
<keyword evidence="10" id="KW-1185">Reference proteome</keyword>
<comment type="similarity">
    <text evidence="8">Belongs to the ATPase delta chain family.</text>
</comment>
<dbReference type="EMBL" id="BFBR01000001">
    <property type="protein sequence ID" value="GBF56497.1"/>
    <property type="molecule type" value="Genomic_DNA"/>
</dbReference>
<proteinExistence type="inferred from homology"/>
<dbReference type="Pfam" id="PF00213">
    <property type="entry name" value="OSCP"/>
    <property type="match status" value="1"/>
</dbReference>
<comment type="subcellular location">
    <subcellularLocation>
        <location evidence="8">Cell membrane</location>
        <topology evidence="8">Peripheral membrane protein</topology>
    </subcellularLocation>
    <subcellularLocation>
        <location evidence="1">Membrane</location>
    </subcellularLocation>
</comment>
<evidence type="ECO:0000256" key="3">
    <source>
        <dbReference type="ARBA" id="ARBA00022781"/>
    </source>
</evidence>
<evidence type="ECO:0000256" key="1">
    <source>
        <dbReference type="ARBA" id="ARBA00004370"/>
    </source>
</evidence>
<accession>A0A2P2E613</accession>
<dbReference type="AlphaFoldDB" id="A0A2P2E613"/>
<dbReference type="PROSITE" id="PS00389">
    <property type="entry name" value="ATPASE_DELTA"/>
    <property type="match status" value="1"/>
</dbReference>
<sequence length="186" mass="19302">MSGSNRTAISEAAQRYGAALFDLATEAKKVAAVEQDAKALLAAWQTSADLRAALTSPLFPVEEKAAALAAIGKKMKVNAVTQKFLGLAAHNRRAADLGGMLAAFLALAAQARGAVLAEVSTAEPLSDEQLKSLTEALGRAFKAPVDVETTLKPELLGGLVVKVGSRLFDDSVKSKLDALKIAMKGA</sequence>
<keyword evidence="4 8" id="KW-0406">Ion transport</keyword>
<comment type="function">
    <text evidence="8">F(1)F(0) ATP synthase produces ATP from ADP in the presence of a proton or sodium gradient. F-type ATPases consist of two structural domains, F(1) containing the extramembraneous catalytic core and F(0) containing the membrane proton channel, linked together by a central stalk and a peripheral stalk. During catalysis, ATP synthesis in the catalytic domain of F(1) is coupled via a rotary mechanism of the central stalk subunits to proton translocation.</text>
</comment>
<keyword evidence="8" id="KW-1003">Cell membrane</keyword>
<dbReference type="HAMAP" id="MF_01416">
    <property type="entry name" value="ATP_synth_delta_bact"/>
    <property type="match status" value="1"/>
</dbReference>
<dbReference type="PANTHER" id="PTHR11910">
    <property type="entry name" value="ATP SYNTHASE DELTA CHAIN"/>
    <property type="match status" value="1"/>
</dbReference>
<keyword evidence="5 8" id="KW-0472">Membrane</keyword>
<dbReference type="GO" id="GO:0045259">
    <property type="term" value="C:proton-transporting ATP synthase complex"/>
    <property type="evidence" value="ECO:0007669"/>
    <property type="project" value="UniProtKB-KW"/>
</dbReference>
<dbReference type="SUPFAM" id="SSF47928">
    <property type="entry name" value="N-terminal domain of the delta subunit of the F1F0-ATP synthase"/>
    <property type="match status" value="1"/>
</dbReference>
<evidence type="ECO:0000256" key="7">
    <source>
        <dbReference type="ARBA" id="ARBA00023310"/>
    </source>
</evidence>
<evidence type="ECO:0000256" key="4">
    <source>
        <dbReference type="ARBA" id="ARBA00023065"/>
    </source>
</evidence>
<dbReference type="GO" id="GO:0005886">
    <property type="term" value="C:plasma membrane"/>
    <property type="evidence" value="ECO:0007669"/>
    <property type="project" value="UniProtKB-SubCell"/>
</dbReference>
<evidence type="ECO:0000256" key="5">
    <source>
        <dbReference type="ARBA" id="ARBA00023136"/>
    </source>
</evidence>
<protein>
    <recommendedName>
        <fullName evidence="8">ATP synthase subunit delta</fullName>
    </recommendedName>
    <alternativeName>
        <fullName evidence="8">ATP synthase F(1) sector subunit delta</fullName>
    </alternativeName>
    <alternativeName>
        <fullName evidence="8">F-type ATPase subunit delta</fullName>
        <shortName evidence="8">F-ATPase subunit delta</shortName>
    </alternativeName>
</protein>
<keyword evidence="7 8" id="KW-0066">ATP synthesis</keyword>
<dbReference type="GO" id="GO:0046933">
    <property type="term" value="F:proton-transporting ATP synthase activity, rotational mechanism"/>
    <property type="evidence" value="ECO:0007669"/>
    <property type="project" value="UniProtKB-UniRule"/>
</dbReference>